<dbReference type="InterPro" id="IPR018765">
    <property type="entry name" value="DUF2341"/>
</dbReference>
<reference evidence="4" key="1">
    <citation type="journal article" date="2015" name="Nature">
        <title>Complex archaea that bridge the gap between prokaryotes and eukaryotes.</title>
        <authorList>
            <person name="Spang A."/>
            <person name="Saw J.H."/>
            <person name="Jorgensen S.L."/>
            <person name="Zaremba-Niedzwiedzka K."/>
            <person name="Martijn J."/>
            <person name="Lind A.E."/>
            <person name="van Eijk R."/>
            <person name="Schleper C."/>
            <person name="Guy L."/>
            <person name="Ettema T.J."/>
        </authorList>
    </citation>
    <scope>NUCLEOTIDE SEQUENCE</scope>
</reference>
<name>A0A0F9NW09_9ZZZZ</name>
<organism evidence="4">
    <name type="scientific">marine sediment metagenome</name>
    <dbReference type="NCBI Taxonomy" id="412755"/>
    <lineage>
        <taxon>unclassified sequences</taxon>
        <taxon>metagenomes</taxon>
        <taxon>ecological metagenomes</taxon>
    </lineage>
</organism>
<feature type="domain" description="LamG-like jellyroll fold" evidence="3">
    <location>
        <begin position="278"/>
        <end position="412"/>
    </location>
</feature>
<dbReference type="PANTHER" id="PTHR42535:SF2">
    <property type="entry name" value="CHROMOSOME UNDETERMINED SCAFFOLD_146, WHOLE GENOME SHOTGUN SEQUENCE"/>
    <property type="match status" value="1"/>
</dbReference>
<dbReference type="EMBL" id="LAZR01007408">
    <property type="protein sequence ID" value="KKM85457.1"/>
    <property type="molecule type" value="Genomic_DNA"/>
</dbReference>
<dbReference type="InterPro" id="IPR013320">
    <property type="entry name" value="ConA-like_dom_sf"/>
</dbReference>
<dbReference type="Pfam" id="PF13385">
    <property type="entry name" value="Laminin_G_3"/>
    <property type="match status" value="3"/>
</dbReference>
<evidence type="ECO:0000256" key="2">
    <source>
        <dbReference type="ARBA" id="ARBA00023157"/>
    </source>
</evidence>
<dbReference type="AlphaFoldDB" id="A0A0F9NW09"/>
<sequence length="1252" mass="140129">MHLVLTYDGSNVRIYKNGSLSYSSSHTGTIAPNNANLKFGREEMYGDWFLGFLDEIRIYDSVGSAGWIATEYNNQDDPDSFYSVSSANRVFSPSFNDFKYFKEITIDSTKVNGTGSHVNFPVLINITDSDLNDTEVQPNGEDIAFTDFNTWLDHEIELFNQTYNNTHAHLVAWVRIPSLSTSEDTIIRMYYGNSTMEAQEYPRGVWGSNYRGVWHLKEDPADPAPQFQDSTLNNNNGTAVGLISPNQVDGKIDGSIEFDDLNNRCVNVSHHSSLQMSFDISLSAWVKTTDTDTDAEVIVAKWGDPILQRNYWLGKLNENDLVFFVNDTENVKVNLNLINDGDWHYIVGVADSSNNLLRLYIDGLERNNNYYTGTSKTGTSDLHIGRSPSVLWQEWNGIIDEVRVSNIARSDGWSATEYNNQNDPDSFYSIGINHPSNADDFKYYKEIVIDHTKIPGLGYYANFPVLINITDSDLHNVDDVQLDGDDIAFSKSNEWLDHEIELFDQTYDGTHAHLVAWVRIPKLSTSIDTIIRMYYGNPSMSSQENSTEVWDNNYMGVWHLSESSGLAQDSTSYGEAGAVSMVTQGMNGQIDGAYDFNLDEMVNVGDPSDGHLDFGTGSFTISYWLNVDQDTAAPQTPIWKGGEATDVTGYSLVTSTNGTLMKPVISDGVGNQVNNEFSISLDSWTHIVTVIDRNNDLIKSYKSGLQVDSDSISSVGSISNSYDLQFSHGTYDFDGLLDEVRISNIIRSADWIVTEYNNQYDPDNFYSVGSEQSINKTMYSQLQVNAIDLYGNSIPNVNISMNNDNYVNLFKSGIANANGSVVFTNITQLKYNFTVTMDSNISPIYTVTINETSKAILINETFQILTLTCNVSRNIFSIEDVDGVPLDSGWIIVGNNSVDLQNCTINASGKATFRWLNTTGYNYTVWYRDDNYNSGEEISLASGDILTQGSQIDLIVNLTTVNFTVWTKDGSQTVSGVKLLLNSTNPDGAVINLTTDSGGKATFRWVNSSWRGNYSLSLSFYEDLKSFNISGVSTNLKKYVNFSIKANISYDIRFEMTSSQVEEYTTEIVSLNPVDYIKVDWGSQLKLRGLFNVTKAEGAPDLLGPRYADLMSYQITNTLTDITVKSGTMPEEEGNVGRHYTYIDTDELESNAIYWVTISAYKSGFTIPSDLTLVLNILENELILNQSQNDDSVQTVYWLESVNMSVKPYGKISESFTSEDNIIKSVDHRFNFSIPDISTDWNLSQINFNIYN</sequence>
<dbReference type="InterPro" id="IPR006558">
    <property type="entry name" value="LamG-like"/>
</dbReference>
<evidence type="ECO:0000256" key="1">
    <source>
        <dbReference type="ARBA" id="ARBA00022729"/>
    </source>
</evidence>
<keyword evidence="2" id="KW-1015">Disulfide bond</keyword>
<feature type="non-terminal residue" evidence="4">
    <location>
        <position position="1252"/>
    </location>
</feature>
<proteinExistence type="predicted"/>
<keyword evidence="1" id="KW-0732">Signal</keyword>
<protein>
    <recommendedName>
        <fullName evidence="3">LamG-like jellyroll fold domain-containing protein</fullName>
    </recommendedName>
</protein>
<evidence type="ECO:0000313" key="4">
    <source>
        <dbReference type="EMBL" id="KKM85457.1"/>
    </source>
</evidence>
<dbReference type="Pfam" id="PF10102">
    <property type="entry name" value="DUF2341"/>
    <property type="match status" value="2"/>
</dbReference>
<accession>A0A0F9NW09</accession>
<evidence type="ECO:0000259" key="3">
    <source>
        <dbReference type="SMART" id="SM00560"/>
    </source>
</evidence>
<dbReference type="SUPFAM" id="SSF49899">
    <property type="entry name" value="Concanavalin A-like lectins/glucanases"/>
    <property type="match status" value="3"/>
</dbReference>
<dbReference type="Gene3D" id="2.60.120.200">
    <property type="match status" value="3"/>
</dbReference>
<dbReference type="SMART" id="SM00560">
    <property type="entry name" value="LamGL"/>
    <property type="match status" value="1"/>
</dbReference>
<comment type="caution">
    <text evidence="4">The sequence shown here is derived from an EMBL/GenBank/DDBJ whole genome shotgun (WGS) entry which is preliminary data.</text>
</comment>
<dbReference type="PANTHER" id="PTHR42535">
    <property type="entry name" value="OOKINETE PROTEIN, PUTATIVE-RELATED"/>
    <property type="match status" value="1"/>
</dbReference>
<gene>
    <name evidence="4" type="ORF">LCGC14_1288840</name>
</gene>